<evidence type="ECO:0000313" key="1">
    <source>
        <dbReference type="EMBL" id="KKN58018.1"/>
    </source>
</evidence>
<comment type="caution">
    <text evidence="1">The sequence shown here is derived from an EMBL/GenBank/DDBJ whole genome shotgun (WGS) entry which is preliminary data.</text>
</comment>
<protein>
    <submittedName>
        <fullName evidence="1">Uncharacterized protein</fullName>
    </submittedName>
</protein>
<name>A0A0F9UWK9_9ZZZZ</name>
<reference evidence="1" key="1">
    <citation type="journal article" date="2015" name="Nature">
        <title>Complex archaea that bridge the gap between prokaryotes and eukaryotes.</title>
        <authorList>
            <person name="Spang A."/>
            <person name="Saw J.H."/>
            <person name="Jorgensen S.L."/>
            <person name="Zaremba-Niedzwiedzka K."/>
            <person name="Martijn J."/>
            <person name="Lind A.E."/>
            <person name="van Eijk R."/>
            <person name="Schleper C."/>
            <person name="Guy L."/>
            <person name="Ettema T.J."/>
        </authorList>
    </citation>
    <scope>NUCLEOTIDE SEQUENCE</scope>
</reference>
<dbReference type="EMBL" id="LAZR01000780">
    <property type="protein sequence ID" value="KKN58018.1"/>
    <property type="molecule type" value="Genomic_DNA"/>
</dbReference>
<gene>
    <name evidence="1" type="ORF">LCGC14_0556760</name>
</gene>
<sequence>MRDQKRIKRILKEVEELWNEHPDLRFGQLLINLGIVDDSLRVWNNEDSELEEYLRKFKW</sequence>
<organism evidence="1">
    <name type="scientific">marine sediment metagenome</name>
    <dbReference type="NCBI Taxonomy" id="412755"/>
    <lineage>
        <taxon>unclassified sequences</taxon>
        <taxon>metagenomes</taxon>
        <taxon>ecological metagenomes</taxon>
    </lineage>
</organism>
<dbReference type="AlphaFoldDB" id="A0A0F9UWK9"/>
<proteinExistence type="predicted"/>
<accession>A0A0F9UWK9</accession>